<keyword evidence="2" id="KW-0966">Cell projection</keyword>
<accession>A0A1W1H9V3</accession>
<dbReference type="AlphaFoldDB" id="A0A1W1H9V3"/>
<sequence>MNINTIRSSDSMDALSPMRTTLKTQENKNDNAHLNESDQMSANKKKNLDNETLLKKEDEKKEKSTSSMEELKNMVTELNDYMDNLKTSLGFSVSKDPDNQVIFQIRNRETNEVIKQIPAEEIQTIKKKMTELTGMLLDQRA</sequence>
<dbReference type="STRING" id="1246637.MTBBW1_1730007"/>
<evidence type="ECO:0000313" key="3">
    <source>
        <dbReference type="Proteomes" id="UP000191931"/>
    </source>
</evidence>
<name>A0A1W1H9V3_9BACT</name>
<dbReference type="PANTHER" id="PTHR37166:SF1">
    <property type="entry name" value="PROTEIN FLAG"/>
    <property type="match status" value="1"/>
</dbReference>
<dbReference type="InterPro" id="IPR035924">
    <property type="entry name" value="FlaG-like_sf"/>
</dbReference>
<dbReference type="EMBL" id="FWEV01000083">
    <property type="protein sequence ID" value="SLM29209.1"/>
    <property type="molecule type" value="Genomic_DNA"/>
</dbReference>
<organism evidence="2 3">
    <name type="scientific">Desulfamplus magnetovallimortis</name>
    <dbReference type="NCBI Taxonomy" id="1246637"/>
    <lineage>
        <taxon>Bacteria</taxon>
        <taxon>Pseudomonadati</taxon>
        <taxon>Thermodesulfobacteriota</taxon>
        <taxon>Desulfobacteria</taxon>
        <taxon>Desulfobacterales</taxon>
        <taxon>Desulfobacteraceae</taxon>
        <taxon>Desulfamplus</taxon>
    </lineage>
</organism>
<dbReference type="InterPro" id="IPR005186">
    <property type="entry name" value="FlaG"/>
</dbReference>
<dbReference type="RefSeq" id="WP_080805980.1">
    <property type="nucleotide sequence ID" value="NZ_LT828552.1"/>
</dbReference>
<gene>
    <name evidence="2" type="ORF">MTBBW1_1730007</name>
</gene>
<dbReference type="OrthoDB" id="5423080at2"/>
<dbReference type="PANTHER" id="PTHR37166">
    <property type="entry name" value="PROTEIN FLAG"/>
    <property type="match status" value="1"/>
</dbReference>
<dbReference type="Gene3D" id="3.30.160.170">
    <property type="entry name" value="FlaG-like"/>
    <property type="match status" value="1"/>
</dbReference>
<dbReference type="SUPFAM" id="SSF160214">
    <property type="entry name" value="FlaG-like"/>
    <property type="match status" value="1"/>
</dbReference>
<evidence type="ECO:0000256" key="1">
    <source>
        <dbReference type="SAM" id="MobiDB-lite"/>
    </source>
</evidence>
<feature type="compositionally biased region" description="Polar residues" evidence="1">
    <location>
        <begin position="1"/>
        <end position="11"/>
    </location>
</feature>
<feature type="region of interest" description="Disordered" evidence="1">
    <location>
        <begin position="1"/>
        <end position="68"/>
    </location>
</feature>
<reference evidence="2 3" key="1">
    <citation type="submission" date="2017-03" db="EMBL/GenBank/DDBJ databases">
        <authorList>
            <person name="Afonso C.L."/>
            <person name="Miller P.J."/>
            <person name="Scott M.A."/>
            <person name="Spackman E."/>
            <person name="Goraichik I."/>
            <person name="Dimitrov K.M."/>
            <person name="Suarez D.L."/>
            <person name="Swayne D.E."/>
        </authorList>
    </citation>
    <scope>NUCLEOTIDE SEQUENCE [LARGE SCALE GENOMIC DNA]</scope>
    <source>
        <strain evidence="2">PRJEB14757</strain>
    </source>
</reference>
<protein>
    <submittedName>
        <fullName evidence="2">Putative Flagellar protein FlaG protein</fullName>
    </submittedName>
</protein>
<dbReference type="Pfam" id="PF03646">
    <property type="entry name" value="FlaG"/>
    <property type="match status" value="1"/>
</dbReference>
<proteinExistence type="predicted"/>
<keyword evidence="2" id="KW-0282">Flagellum</keyword>
<feature type="compositionally biased region" description="Basic and acidic residues" evidence="1">
    <location>
        <begin position="46"/>
        <end position="68"/>
    </location>
</feature>
<feature type="compositionally biased region" description="Basic and acidic residues" evidence="1">
    <location>
        <begin position="25"/>
        <end position="36"/>
    </location>
</feature>
<evidence type="ECO:0000313" key="2">
    <source>
        <dbReference type="EMBL" id="SLM29209.1"/>
    </source>
</evidence>
<keyword evidence="3" id="KW-1185">Reference proteome</keyword>
<dbReference type="Proteomes" id="UP000191931">
    <property type="component" value="Unassembled WGS sequence"/>
</dbReference>
<keyword evidence="2" id="KW-0969">Cilium</keyword>